<proteinExistence type="predicted"/>
<dbReference type="PANTHER" id="PTHR36441">
    <property type="entry name" value="HYPOTHETICAL CYTOSOLIC PROTEIN"/>
    <property type="match status" value="1"/>
</dbReference>
<dbReference type="PANTHER" id="PTHR36441:SF1">
    <property type="entry name" value="DUF503 DOMAIN-CONTAINING PROTEIN"/>
    <property type="match status" value="1"/>
</dbReference>
<dbReference type="EMBL" id="CP121689">
    <property type="protein sequence ID" value="WZL75283.1"/>
    <property type="molecule type" value="Genomic_DNA"/>
</dbReference>
<reference evidence="1 2" key="1">
    <citation type="submission" date="2023-03" db="EMBL/GenBank/DDBJ databases">
        <title>Novel Species.</title>
        <authorList>
            <person name="Ma S."/>
        </authorList>
    </citation>
    <scope>NUCLEOTIDE SEQUENCE [LARGE SCALE GENOMIC DNA]</scope>
    <source>
        <strain evidence="1 2">B11</strain>
    </source>
</reference>
<evidence type="ECO:0000313" key="2">
    <source>
        <dbReference type="Proteomes" id="UP001461341"/>
    </source>
</evidence>
<organism evidence="1 2">
    <name type="scientific">Thermatribacter velox</name>
    <dbReference type="NCBI Taxonomy" id="3039681"/>
    <lineage>
        <taxon>Bacteria</taxon>
        <taxon>Pseudomonadati</taxon>
        <taxon>Atribacterota</taxon>
        <taxon>Atribacteria</taxon>
        <taxon>Atribacterales</taxon>
        <taxon>Thermatribacteraceae</taxon>
        <taxon>Thermatribacter</taxon>
    </lineage>
</organism>
<dbReference type="SUPFAM" id="SSF103007">
    <property type="entry name" value="Hypothetical protein TT1725"/>
    <property type="match status" value="1"/>
</dbReference>
<keyword evidence="2" id="KW-1185">Reference proteome</keyword>
<dbReference type="InterPro" id="IPR036746">
    <property type="entry name" value="TT1725-like_sf"/>
</dbReference>
<dbReference type="Proteomes" id="UP001461341">
    <property type="component" value="Chromosome"/>
</dbReference>
<protein>
    <submittedName>
        <fullName evidence="1">DUF503 domain-containing protein</fullName>
    </submittedName>
</protein>
<dbReference type="RefSeq" id="WP_369017429.1">
    <property type="nucleotide sequence ID" value="NZ_CP121689.1"/>
</dbReference>
<gene>
    <name evidence="1" type="ORF">QBE54_06680</name>
</gene>
<name>A0ABZ2YAD8_9BACT</name>
<accession>A0ABZ2YAD8</accession>
<dbReference type="Pfam" id="PF04456">
    <property type="entry name" value="DUF503"/>
    <property type="match status" value="1"/>
</dbReference>
<dbReference type="Gene3D" id="3.30.70.1120">
    <property type="entry name" value="TT1725-like"/>
    <property type="match status" value="1"/>
</dbReference>
<sequence length="93" mass="10603">MRVGVCQINIFINESFSLKDKRRVMNSVKQRLRNKFNVSVIEESNGTNHKEGVLGVSCIGIDEAGVRNLLERVVLFLEDDGRFEITSLNTEIY</sequence>
<dbReference type="InterPro" id="IPR007546">
    <property type="entry name" value="DUF503"/>
</dbReference>
<evidence type="ECO:0000313" key="1">
    <source>
        <dbReference type="EMBL" id="WZL75283.1"/>
    </source>
</evidence>